<keyword evidence="6" id="KW-1185">Reference proteome</keyword>
<feature type="compositionally biased region" description="Polar residues" evidence="3">
    <location>
        <begin position="632"/>
        <end position="660"/>
    </location>
</feature>
<comment type="caution">
    <text evidence="5">The sequence shown here is derived from an EMBL/GenBank/DDBJ whole genome shotgun (WGS) entry which is preliminary data.</text>
</comment>
<feature type="non-terminal residue" evidence="5">
    <location>
        <position position="1"/>
    </location>
</feature>
<dbReference type="Proteomes" id="UP000290809">
    <property type="component" value="Unassembled WGS sequence"/>
</dbReference>
<protein>
    <recommendedName>
        <fullName evidence="4">SH3 domain-containing protein</fullName>
    </recommendedName>
</protein>
<feature type="compositionally biased region" description="Pro residues" evidence="3">
    <location>
        <begin position="338"/>
        <end position="347"/>
    </location>
</feature>
<evidence type="ECO:0000259" key="4">
    <source>
        <dbReference type="PROSITE" id="PS50002"/>
    </source>
</evidence>
<feature type="region of interest" description="Disordered" evidence="3">
    <location>
        <begin position="315"/>
        <end position="366"/>
    </location>
</feature>
<sequence length="982" mass="110116">ITNSNYLKMVSERSTSEQRGPSVLAKPIRPTPFSGSYRAASAENKHVHAPWVFNNNPQVLDNLSKNHRNAQRSSITSLSSSSALSIDERFNGGLNIKSFEKFAHMGQPHVIALYNFETGVDGDLEFEVGDIIMLEDIVDESWYKGRSIRTGAVGIFPMNHVEVRIPLTSGLFTNTQPKMQFVYSNRSNNFTNTTRTHSHPSFRKKPVPLPKIINQSAPNYIQPNYTLCSQKLPTCYLPKRPSKIRVASLKAKHEGSSSNSTDSLNSQTTSSLLNYKSPTNNLANTEYKVCSTPLSTSLPVNNLLPNRVQVSTKPFSHSIVKSPNTSQPKSQLASNPTPLLPPQPPPTSTDQLQEQQQIPKTCNAPPVINSLKPRNQTAISQIAQMLQEKGIVSYRSRQMPSGAKHLYPGSHPLLISSAPSSSERLKPFTQMNNIHDNNNNNTRNCTDNNNLNLNTKIQDETTNNTNSEKRKEEEEEEQTLVKTTKYHSPLLVELDKVNSMINQTAISQIAQMLQEKGIVSYRSRQMPSGAKHLYPGSHPLLISSAPSSSERLKPFTQMNNIHDNNNNNTRNCTDNNNLNLNTKIQDETTNNTNNEKRKEEEEEEQTLVKTTKYHSPLLVETVLSKLLPELNRSPSRSSDLNNLDKTSNNKHTLNPRMTNSKRLDTDKNHSIETSYSTDNKNDTVMNTTNNNISNASNYLKHLNESNMQNGIETDHGDQSTDVKSITIVKNAKLFRNNSSATSKNNIDYNSHLRRAYTVIKPPEKLITSKAYISLSSSGKSSNNNQVSKTMTEEPTTNIRYDQQSPRSESNYQYSLMDSTGESNQSKSITTNDWLIVENEQLGNESTGELHLTVGDILKCIDSSPQVCDRRNDSHLQYSISSSSSSRKWIKCENWFGVIGLVNISSVRVIDNSNELAYYLEARPRVKALYTFDKETDEDLALSPGEIVYLFEAIDENWYRGESATTGDRGMFPATFVEVIKPL</sequence>
<dbReference type="PANTHER" id="PTHR45929">
    <property type="entry name" value="JAK PATHWAY SIGNAL TRANSDUCTION ADAPTOR MOLECULE"/>
    <property type="match status" value="1"/>
</dbReference>
<dbReference type="GO" id="GO:0043328">
    <property type="term" value="P:protein transport to vacuole involved in ubiquitin-dependent protein catabolic process via the multivesicular body sorting pathway"/>
    <property type="evidence" value="ECO:0007669"/>
    <property type="project" value="TreeGrafter"/>
</dbReference>
<dbReference type="Pfam" id="PF00018">
    <property type="entry name" value="SH3_1"/>
    <property type="match status" value="2"/>
</dbReference>
<feature type="compositionally biased region" description="Low complexity" evidence="3">
    <location>
        <begin position="561"/>
        <end position="593"/>
    </location>
</feature>
<feature type="compositionally biased region" description="Polar residues" evidence="3">
    <location>
        <begin position="315"/>
        <end position="335"/>
    </location>
</feature>
<dbReference type="GO" id="GO:0033565">
    <property type="term" value="C:ESCRT-0 complex"/>
    <property type="evidence" value="ECO:0007669"/>
    <property type="project" value="TreeGrafter"/>
</dbReference>
<dbReference type="SMART" id="SM00326">
    <property type="entry name" value="SH3"/>
    <property type="match status" value="2"/>
</dbReference>
<reference evidence="5 6" key="1">
    <citation type="journal article" date="2019" name="PLoS Pathog.">
        <title>Genome sequence of the bovine parasite Schistosoma bovis Tanzania.</title>
        <authorList>
            <person name="Oey H."/>
            <person name="Zakrzewski M."/>
            <person name="Gobert G."/>
            <person name="Gravermann K."/>
            <person name="Stoye J."/>
            <person name="Jones M."/>
            <person name="Mcmanus D."/>
            <person name="Krause L."/>
        </authorList>
    </citation>
    <scope>NUCLEOTIDE SEQUENCE [LARGE SCALE GENOMIC DNA]</scope>
    <source>
        <strain evidence="5 6">TAN1997</strain>
    </source>
</reference>
<feature type="region of interest" description="Disordered" evidence="3">
    <location>
        <begin position="776"/>
        <end position="808"/>
    </location>
</feature>
<feature type="region of interest" description="Disordered" evidence="3">
    <location>
        <begin position="561"/>
        <end position="605"/>
    </location>
</feature>
<name>A0A430QAN9_SCHBO</name>
<organism evidence="5 6">
    <name type="scientific">Schistosoma bovis</name>
    <name type="common">Blood fluke</name>
    <dbReference type="NCBI Taxonomy" id="6184"/>
    <lineage>
        <taxon>Eukaryota</taxon>
        <taxon>Metazoa</taxon>
        <taxon>Spiralia</taxon>
        <taxon>Lophotrochozoa</taxon>
        <taxon>Platyhelminthes</taxon>
        <taxon>Trematoda</taxon>
        <taxon>Digenea</taxon>
        <taxon>Strigeidida</taxon>
        <taxon>Schistosomatoidea</taxon>
        <taxon>Schistosomatidae</taxon>
        <taxon>Schistosoma</taxon>
    </lineage>
</organism>
<dbReference type="CDD" id="cd00174">
    <property type="entry name" value="SH3"/>
    <property type="match status" value="1"/>
</dbReference>
<dbReference type="PROSITE" id="PS50002">
    <property type="entry name" value="SH3"/>
    <property type="match status" value="2"/>
</dbReference>
<accession>A0A430QAN9</accession>
<evidence type="ECO:0000256" key="1">
    <source>
        <dbReference type="ARBA" id="ARBA00022443"/>
    </source>
</evidence>
<feature type="domain" description="SH3" evidence="4">
    <location>
        <begin position="920"/>
        <end position="981"/>
    </location>
</feature>
<dbReference type="AlphaFoldDB" id="A0A430QAN9"/>
<dbReference type="InterPro" id="IPR036028">
    <property type="entry name" value="SH3-like_dom_sf"/>
</dbReference>
<dbReference type="STRING" id="6184.A0A430QAN9"/>
<gene>
    <name evidence="5" type="ORF">DC041_0008022</name>
</gene>
<feature type="region of interest" description="Disordered" evidence="3">
    <location>
        <begin position="430"/>
        <end position="477"/>
    </location>
</feature>
<evidence type="ECO:0000313" key="5">
    <source>
        <dbReference type="EMBL" id="RTG84759.1"/>
    </source>
</evidence>
<dbReference type="PANTHER" id="PTHR45929:SF3">
    <property type="entry name" value="JAK PATHWAY SIGNAL TRANSDUCTION ADAPTOR MOLECULE"/>
    <property type="match status" value="1"/>
</dbReference>
<proteinExistence type="predicted"/>
<feature type="domain" description="SH3" evidence="4">
    <location>
        <begin position="105"/>
        <end position="166"/>
    </location>
</feature>
<dbReference type="InterPro" id="IPR001452">
    <property type="entry name" value="SH3_domain"/>
</dbReference>
<dbReference type="SUPFAM" id="SSF50044">
    <property type="entry name" value="SH3-domain"/>
    <property type="match status" value="2"/>
</dbReference>
<feature type="compositionally biased region" description="Low complexity" evidence="3">
    <location>
        <begin position="256"/>
        <end position="274"/>
    </location>
</feature>
<feature type="compositionally biased region" description="Low complexity" evidence="3">
    <location>
        <begin position="432"/>
        <end position="466"/>
    </location>
</feature>
<feature type="region of interest" description="Disordered" evidence="3">
    <location>
        <begin position="248"/>
        <end position="277"/>
    </location>
</feature>
<dbReference type="Gene3D" id="2.30.30.40">
    <property type="entry name" value="SH3 Domains"/>
    <property type="match status" value="2"/>
</dbReference>
<keyword evidence="1 2" id="KW-0728">SH3 domain</keyword>
<feature type="region of interest" description="Disordered" evidence="3">
    <location>
        <begin position="630"/>
        <end position="663"/>
    </location>
</feature>
<feature type="compositionally biased region" description="Low complexity" evidence="3">
    <location>
        <begin position="776"/>
        <end position="788"/>
    </location>
</feature>
<feature type="compositionally biased region" description="Polar residues" evidence="3">
    <location>
        <begin position="792"/>
        <end position="808"/>
    </location>
</feature>
<evidence type="ECO:0000256" key="2">
    <source>
        <dbReference type="PROSITE-ProRule" id="PRU00192"/>
    </source>
</evidence>
<feature type="region of interest" description="Disordered" evidence="3">
    <location>
        <begin position="9"/>
        <end position="28"/>
    </location>
</feature>
<dbReference type="EMBL" id="QMKO01002107">
    <property type="protein sequence ID" value="RTG84759.1"/>
    <property type="molecule type" value="Genomic_DNA"/>
</dbReference>
<evidence type="ECO:0000256" key="3">
    <source>
        <dbReference type="SAM" id="MobiDB-lite"/>
    </source>
</evidence>
<evidence type="ECO:0000313" key="6">
    <source>
        <dbReference type="Proteomes" id="UP000290809"/>
    </source>
</evidence>
<dbReference type="InterPro" id="IPR050670">
    <property type="entry name" value="STAM"/>
</dbReference>